<evidence type="ECO:0000313" key="3">
    <source>
        <dbReference type="Proteomes" id="UP000288805"/>
    </source>
</evidence>
<feature type="compositionally biased region" description="Basic and acidic residues" evidence="1">
    <location>
        <begin position="246"/>
        <end position="255"/>
    </location>
</feature>
<sequence>MGRNLKVSVERKTFWVSLEGEIGGRWCSITEHSKGSVFVLGFEKEEGMGILKEALYSMLVVPSSGFDEKEKKDRGEAALFCREMGEGRVANVTMILLTGMRNLRGGCITTRVKVHQIKGGNTVLLRRWSPKENSEIEGKFKEGWIELRGLPFHLWSEVHLKKIMEQWGTVTEIDWRTLKIFYLSKARVRVVMKERSVLPALIEVVDGGWDFTVSVTVVGKEDGMQARKMGESTRHLAEAHSGIAGRRREVEDRSTAGKVSSAGAADR</sequence>
<dbReference type="PANTHER" id="PTHR34427">
    <property type="entry name" value="DUF4283 DOMAIN PROTEIN"/>
    <property type="match status" value="1"/>
</dbReference>
<evidence type="ECO:0000313" key="2">
    <source>
        <dbReference type="EMBL" id="RVW76017.1"/>
    </source>
</evidence>
<dbReference type="EMBL" id="QGNW01000336">
    <property type="protein sequence ID" value="RVW76017.1"/>
    <property type="molecule type" value="Genomic_DNA"/>
</dbReference>
<feature type="region of interest" description="Disordered" evidence="1">
    <location>
        <begin position="238"/>
        <end position="267"/>
    </location>
</feature>
<protein>
    <submittedName>
        <fullName evidence="2">Uncharacterized protein</fullName>
    </submittedName>
</protein>
<gene>
    <name evidence="2" type="ORF">CK203_055323</name>
</gene>
<name>A0A438GUY5_VITVI</name>
<reference evidence="2 3" key="1">
    <citation type="journal article" date="2018" name="PLoS Genet.">
        <title>Population sequencing reveals clonal diversity and ancestral inbreeding in the grapevine cultivar Chardonnay.</title>
        <authorList>
            <person name="Roach M.J."/>
            <person name="Johnson D.L."/>
            <person name="Bohlmann J."/>
            <person name="van Vuuren H.J."/>
            <person name="Jones S.J."/>
            <person name="Pretorius I.S."/>
            <person name="Schmidt S.A."/>
            <person name="Borneman A.R."/>
        </authorList>
    </citation>
    <scope>NUCLEOTIDE SEQUENCE [LARGE SCALE GENOMIC DNA]</scope>
    <source>
        <strain evidence="3">cv. Chardonnay</strain>
        <tissue evidence="2">Leaf</tissue>
    </source>
</reference>
<proteinExistence type="predicted"/>
<evidence type="ECO:0000256" key="1">
    <source>
        <dbReference type="SAM" id="MobiDB-lite"/>
    </source>
</evidence>
<comment type="caution">
    <text evidence="2">The sequence shown here is derived from an EMBL/GenBank/DDBJ whole genome shotgun (WGS) entry which is preliminary data.</text>
</comment>
<dbReference type="PANTHER" id="PTHR34427:SF5">
    <property type="entry name" value="DUF4283 DOMAIN-CONTAINING PROTEIN"/>
    <property type="match status" value="1"/>
</dbReference>
<dbReference type="AlphaFoldDB" id="A0A438GUY5"/>
<accession>A0A438GUY5</accession>
<organism evidence="2 3">
    <name type="scientific">Vitis vinifera</name>
    <name type="common">Grape</name>
    <dbReference type="NCBI Taxonomy" id="29760"/>
    <lineage>
        <taxon>Eukaryota</taxon>
        <taxon>Viridiplantae</taxon>
        <taxon>Streptophyta</taxon>
        <taxon>Embryophyta</taxon>
        <taxon>Tracheophyta</taxon>
        <taxon>Spermatophyta</taxon>
        <taxon>Magnoliopsida</taxon>
        <taxon>eudicotyledons</taxon>
        <taxon>Gunneridae</taxon>
        <taxon>Pentapetalae</taxon>
        <taxon>rosids</taxon>
        <taxon>Vitales</taxon>
        <taxon>Vitaceae</taxon>
        <taxon>Viteae</taxon>
        <taxon>Vitis</taxon>
    </lineage>
</organism>
<dbReference type="Proteomes" id="UP000288805">
    <property type="component" value="Unassembled WGS sequence"/>
</dbReference>